<dbReference type="AlphaFoldDB" id="A0A6I4U0U3"/>
<name>A0A6I4U0U3_9SPHN</name>
<proteinExistence type="predicted"/>
<gene>
    <name evidence="2" type="ORF">GRI68_05255</name>
</gene>
<dbReference type="EMBL" id="WTYR01000001">
    <property type="protein sequence ID" value="MXP09580.1"/>
    <property type="molecule type" value="Genomic_DNA"/>
</dbReference>
<dbReference type="InterPro" id="IPR013424">
    <property type="entry name" value="Ice-binding_C"/>
</dbReference>
<protein>
    <submittedName>
        <fullName evidence="2">PEP-CTERM sorting domain-containing protein</fullName>
    </submittedName>
</protein>
<evidence type="ECO:0000259" key="1">
    <source>
        <dbReference type="Pfam" id="PF07589"/>
    </source>
</evidence>
<dbReference type="Pfam" id="PF07589">
    <property type="entry name" value="PEP-CTERM"/>
    <property type="match status" value="1"/>
</dbReference>
<keyword evidence="3" id="KW-1185">Reference proteome</keyword>
<dbReference type="NCBIfam" id="TIGR01167">
    <property type="entry name" value="LPXTG_anchor"/>
    <property type="match status" value="1"/>
</dbReference>
<dbReference type="NCBIfam" id="TIGR02595">
    <property type="entry name" value="PEP_CTERM"/>
    <property type="match status" value="1"/>
</dbReference>
<dbReference type="InterPro" id="IPR024038">
    <property type="entry name" value="MYXO-CTERM"/>
</dbReference>
<organism evidence="2 3">
    <name type="scientific">Alteriqipengyuania halimionae</name>
    <dbReference type="NCBI Taxonomy" id="1926630"/>
    <lineage>
        <taxon>Bacteria</taxon>
        <taxon>Pseudomonadati</taxon>
        <taxon>Pseudomonadota</taxon>
        <taxon>Alphaproteobacteria</taxon>
        <taxon>Sphingomonadales</taxon>
        <taxon>Erythrobacteraceae</taxon>
        <taxon>Alteriqipengyuania</taxon>
    </lineage>
</organism>
<dbReference type="Proteomes" id="UP000429229">
    <property type="component" value="Unassembled WGS sequence"/>
</dbReference>
<evidence type="ECO:0000313" key="3">
    <source>
        <dbReference type="Proteomes" id="UP000429229"/>
    </source>
</evidence>
<accession>A0A6I4U0U3</accession>
<reference evidence="2 3" key="1">
    <citation type="submission" date="2019-12" db="EMBL/GenBank/DDBJ databases">
        <title>Genomic-based taxomic classification of the family Erythrobacteraceae.</title>
        <authorList>
            <person name="Xu L."/>
        </authorList>
    </citation>
    <scope>NUCLEOTIDE SEQUENCE [LARGE SCALE GENOMIC DNA]</scope>
    <source>
        <strain evidence="2 3">LMG 29519</strain>
    </source>
</reference>
<sequence>MPEPSMLGLFGLAAIGAGAAHTRRRRRKDDE</sequence>
<comment type="caution">
    <text evidence="2">The sequence shown here is derived from an EMBL/GenBank/DDBJ whole genome shotgun (WGS) entry which is preliminary data.</text>
</comment>
<evidence type="ECO:0000313" key="2">
    <source>
        <dbReference type="EMBL" id="MXP09580.1"/>
    </source>
</evidence>
<feature type="domain" description="Ice-binding protein C-terminal" evidence="1">
    <location>
        <begin position="2"/>
        <end position="24"/>
    </location>
</feature>
<dbReference type="NCBIfam" id="TIGR03901">
    <property type="entry name" value="MYXO-CTERM"/>
    <property type="match status" value="1"/>
</dbReference>